<dbReference type="PANTHER" id="PTHR34341">
    <property type="entry name" value="TRANSMEMBRANE PROTEIN 107"/>
    <property type="match status" value="1"/>
</dbReference>
<keyword evidence="6 7" id="KW-0472">Membrane</keyword>
<keyword evidence="9" id="KW-1185">Reference proteome</keyword>
<keyword evidence="3 7" id="KW-0812">Transmembrane</keyword>
<dbReference type="OMA" id="SNFWILL"/>
<dbReference type="AlphaFoldDB" id="H2L2K0"/>
<dbReference type="PaxDb" id="6239-F39B2.9"/>
<evidence type="ECO:0000256" key="3">
    <source>
        <dbReference type="ARBA" id="ARBA00022692"/>
    </source>
</evidence>
<dbReference type="GO" id="GO:0035869">
    <property type="term" value="C:ciliary transition zone"/>
    <property type="evidence" value="ECO:0000314"/>
    <property type="project" value="WormBase"/>
</dbReference>
<feature type="transmembrane region" description="Helical" evidence="7">
    <location>
        <begin position="50"/>
        <end position="73"/>
    </location>
</feature>
<evidence type="ECO:0000256" key="7">
    <source>
        <dbReference type="SAM" id="Phobius"/>
    </source>
</evidence>
<dbReference type="GO" id="GO:1904491">
    <property type="term" value="P:protein localization to ciliary transition zone"/>
    <property type="evidence" value="ECO:0000315"/>
    <property type="project" value="WormBase"/>
</dbReference>
<dbReference type="GO" id="GO:0036038">
    <property type="term" value="C:MKS complex"/>
    <property type="evidence" value="ECO:0000318"/>
    <property type="project" value="GO_Central"/>
</dbReference>
<evidence type="ECO:0000256" key="6">
    <source>
        <dbReference type="ARBA" id="ARBA00023136"/>
    </source>
</evidence>
<dbReference type="KEGG" id="cel:CELE_F39B2.9"/>
<gene>
    <name evidence="8 10" type="primary">tmem-107</name>
    <name evidence="8" type="ORF">CELE_F39B2.9</name>
    <name evidence="10" type="ORF">F39B2.9</name>
</gene>
<keyword evidence="4" id="KW-0970">Cilium biogenesis/degradation</keyword>
<dbReference type="InterPro" id="IPR029248">
    <property type="entry name" value="TMEM107"/>
</dbReference>
<evidence type="ECO:0000313" key="9">
    <source>
        <dbReference type="Proteomes" id="UP000001940"/>
    </source>
</evidence>
<dbReference type="Pfam" id="PF14995">
    <property type="entry name" value="TMEM107"/>
    <property type="match status" value="1"/>
</dbReference>
<evidence type="ECO:0000256" key="4">
    <source>
        <dbReference type="ARBA" id="ARBA00022794"/>
    </source>
</evidence>
<dbReference type="GeneID" id="13183089"/>
<reference evidence="8 9" key="1">
    <citation type="journal article" date="1998" name="Science">
        <title>Genome sequence of the nematode C. elegans: a platform for investigating biology.</title>
        <authorList>
            <consortium name="The C. elegans sequencing consortium"/>
            <person name="Sulson J.E."/>
            <person name="Waterston R."/>
        </authorList>
    </citation>
    <scope>NUCLEOTIDE SEQUENCE [LARGE SCALE GENOMIC DNA]</scope>
    <source>
        <strain evidence="8 9">Bristol N2</strain>
    </source>
</reference>
<dbReference type="GO" id="GO:0016020">
    <property type="term" value="C:membrane"/>
    <property type="evidence" value="ECO:0007669"/>
    <property type="project" value="UniProtKB-SubCell"/>
</dbReference>
<dbReference type="AGR" id="WB:WBGene00043308"/>
<evidence type="ECO:0000313" key="8">
    <source>
        <dbReference type="EMBL" id="CAB07389.1"/>
    </source>
</evidence>
<feature type="transmembrane region" description="Helical" evidence="7">
    <location>
        <begin position="80"/>
        <end position="98"/>
    </location>
</feature>
<comment type="subcellular location">
    <subcellularLocation>
        <location evidence="1">Membrane</location>
        <topology evidence="1">Multi-pass membrane protein</topology>
    </subcellularLocation>
</comment>
<dbReference type="GO" id="GO:0016358">
    <property type="term" value="P:dendrite development"/>
    <property type="evidence" value="ECO:0000316"/>
    <property type="project" value="WormBase"/>
</dbReference>
<organism evidence="8 9">
    <name type="scientific">Caenorhabditis elegans</name>
    <dbReference type="NCBI Taxonomy" id="6239"/>
    <lineage>
        <taxon>Eukaryota</taxon>
        <taxon>Metazoa</taxon>
        <taxon>Ecdysozoa</taxon>
        <taxon>Nematoda</taxon>
        <taxon>Chromadorea</taxon>
        <taxon>Rhabditida</taxon>
        <taxon>Rhabditina</taxon>
        <taxon>Rhabditomorpha</taxon>
        <taxon>Rhabditoidea</taxon>
        <taxon>Rhabditidae</taxon>
        <taxon>Peloderinae</taxon>
        <taxon>Caenorhabditis</taxon>
    </lineage>
</organism>
<dbReference type="RefSeq" id="NP_001252431.1">
    <property type="nucleotide sequence ID" value="NM_001265502.3"/>
</dbReference>
<dbReference type="Proteomes" id="UP000001940">
    <property type="component" value="Chromosome I"/>
</dbReference>
<feature type="transmembrane region" description="Helical" evidence="7">
    <location>
        <begin position="104"/>
        <end position="129"/>
    </location>
</feature>
<keyword evidence="5 7" id="KW-1133">Transmembrane helix</keyword>
<dbReference type="WormBase" id="F39B2.9">
    <property type="protein sequence ID" value="CE16014"/>
    <property type="gene ID" value="WBGene00043308"/>
    <property type="gene designation" value="tmem-107"/>
</dbReference>
<dbReference type="eggNOG" id="ENOG502TI66">
    <property type="taxonomic scope" value="Eukaryota"/>
</dbReference>
<dbReference type="STRING" id="6239.F39B2.9.1"/>
<evidence type="ECO:0000256" key="2">
    <source>
        <dbReference type="ARBA" id="ARBA00015652"/>
    </source>
</evidence>
<dbReference type="HOGENOM" id="CLU_1877290_0_0_1"/>
<sequence length="136" mass="15062">MFTKTDTCTKYFQCLMGHFALSTITIFSQASHLEASVSGGASISEEARIGFTVCLVFTKLAILIEFASILVDLPSPSRSLYSTLSHTIASIFFLIFIYDSHPPAHFWLLFAFLSLPPCVLAVSASIGGFRRKEWQK</sequence>
<dbReference type="OrthoDB" id="5857805at2759"/>
<evidence type="ECO:0000256" key="1">
    <source>
        <dbReference type="ARBA" id="ARBA00004141"/>
    </source>
</evidence>
<name>H2L2K0_CAEEL</name>
<dbReference type="PANTHER" id="PTHR34341:SF1">
    <property type="entry name" value="TRANSMEMBRANE PROTEIN 107"/>
    <property type="match status" value="1"/>
</dbReference>
<accession>H2L2K0</accession>
<dbReference type="CTD" id="13183089"/>
<feature type="transmembrane region" description="Helical" evidence="7">
    <location>
        <begin position="12"/>
        <end position="30"/>
    </location>
</feature>
<dbReference type="FunCoup" id="H2L2K0">
    <property type="interactions" value="7"/>
</dbReference>
<dbReference type="Bgee" id="WBGene00043308">
    <property type="expression patterns" value="Expressed in pharyngeal muscle cell (C elegans) and 2 other cell types or tissues"/>
</dbReference>
<dbReference type="GO" id="GO:1905515">
    <property type="term" value="P:non-motile cilium assembly"/>
    <property type="evidence" value="ECO:0000316"/>
    <property type="project" value="WormBase"/>
</dbReference>
<evidence type="ECO:0000256" key="5">
    <source>
        <dbReference type="ARBA" id="ARBA00022989"/>
    </source>
</evidence>
<proteinExistence type="predicted"/>
<dbReference type="InParanoid" id="H2L2K0"/>
<dbReference type="EMBL" id="BX284601">
    <property type="protein sequence ID" value="CAB07389.1"/>
    <property type="molecule type" value="Genomic_DNA"/>
</dbReference>
<evidence type="ECO:0000313" key="10">
    <source>
        <dbReference type="WormBase" id="F39B2.9"/>
    </source>
</evidence>
<protein>
    <recommendedName>
        <fullName evidence="2">Transmembrane protein 107</fullName>
    </recommendedName>
</protein>